<evidence type="ECO:0000313" key="3">
    <source>
        <dbReference type="Proteomes" id="UP001165121"/>
    </source>
</evidence>
<evidence type="ECO:0000256" key="1">
    <source>
        <dbReference type="SAM" id="MobiDB-lite"/>
    </source>
</evidence>
<accession>A0A9W6TK90</accession>
<sequence>MSASPSTPRLNDCTGVQSQRVFRARCRWASRASTATPGWSERDIHGYTGVRVPEELMVLRANWIAQMASIAAGGRSILSSAVGDYSPRPSFTPFVGFGGGRLRTPSHFPERPASSRSAAPTYRGSEETLFNEYENDRDIGSGSDGQ</sequence>
<dbReference type="AlphaFoldDB" id="A0A9W6TK90"/>
<feature type="region of interest" description="Disordered" evidence="1">
    <location>
        <begin position="102"/>
        <end position="146"/>
    </location>
</feature>
<keyword evidence="3" id="KW-1185">Reference proteome</keyword>
<reference evidence="2" key="1">
    <citation type="submission" date="2023-04" db="EMBL/GenBank/DDBJ databases">
        <title>Phytophthora fragariaefolia NBRC 109709.</title>
        <authorList>
            <person name="Ichikawa N."/>
            <person name="Sato H."/>
            <person name="Tonouchi N."/>
        </authorList>
    </citation>
    <scope>NUCLEOTIDE SEQUENCE</scope>
    <source>
        <strain evidence="2">NBRC 109709</strain>
    </source>
</reference>
<evidence type="ECO:0000313" key="2">
    <source>
        <dbReference type="EMBL" id="GMF14330.1"/>
    </source>
</evidence>
<dbReference type="OrthoDB" id="145587at2759"/>
<proteinExistence type="predicted"/>
<gene>
    <name evidence="2" type="ORF">Pfra01_000000100</name>
</gene>
<organism evidence="2 3">
    <name type="scientific">Phytophthora fragariaefolia</name>
    <dbReference type="NCBI Taxonomy" id="1490495"/>
    <lineage>
        <taxon>Eukaryota</taxon>
        <taxon>Sar</taxon>
        <taxon>Stramenopiles</taxon>
        <taxon>Oomycota</taxon>
        <taxon>Peronosporomycetes</taxon>
        <taxon>Peronosporales</taxon>
        <taxon>Peronosporaceae</taxon>
        <taxon>Phytophthora</taxon>
    </lineage>
</organism>
<name>A0A9W6TK90_9STRA</name>
<comment type="caution">
    <text evidence="2">The sequence shown here is derived from an EMBL/GenBank/DDBJ whole genome shotgun (WGS) entry which is preliminary data.</text>
</comment>
<protein>
    <submittedName>
        <fullName evidence="2">Unnamed protein product</fullName>
    </submittedName>
</protein>
<dbReference type="Proteomes" id="UP001165121">
    <property type="component" value="Unassembled WGS sequence"/>
</dbReference>
<dbReference type="EMBL" id="BSXT01000001">
    <property type="protein sequence ID" value="GMF14330.1"/>
    <property type="molecule type" value="Genomic_DNA"/>
</dbReference>